<sequence>MNDLWTSLPSSTYIYENKPARPGDNSIESGSARLSSSNLARILGPDNVGLIVFCALTGRPIPSIPANRSPCSFSAESTTNPPIHLLVFLQRLSVNRATTAVVPTQSDSNTKSTSVGHFARPTHYSQKLSLLSPALQNICGLLDDKLASVILDASASAGRDSVAIWELLRSAIERLISRCAQWILSVAYGCKSDDRLNLEEYTAPILEPSRGLLLGRACMAFLNLCPSIGAALVAATGVLLSSETSTKVVNEPRDGSENTK</sequence>
<dbReference type="AlphaFoldDB" id="A0A8S9YBI9"/>
<protein>
    <submittedName>
        <fullName evidence="1">Uncharacterized protein</fullName>
    </submittedName>
</protein>
<comment type="caution">
    <text evidence="1">The sequence shown here is derived from an EMBL/GenBank/DDBJ whole genome shotgun (WGS) entry which is preliminary data.</text>
</comment>
<organism evidence="1 2">
    <name type="scientific">Paragonimus skrjabini miyazakii</name>
    <dbReference type="NCBI Taxonomy" id="59628"/>
    <lineage>
        <taxon>Eukaryota</taxon>
        <taxon>Metazoa</taxon>
        <taxon>Spiralia</taxon>
        <taxon>Lophotrochozoa</taxon>
        <taxon>Platyhelminthes</taxon>
        <taxon>Trematoda</taxon>
        <taxon>Digenea</taxon>
        <taxon>Plagiorchiida</taxon>
        <taxon>Troglotremata</taxon>
        <taxon>Troglotrematidae</taxon>
        <taxon>Paragonimus</taxon>
    </lineage>
</organism>
<dbReference type="EMBL" id="JTDE01020923">
    <property type="protein sequence ID" value="KAF7233629.1"/>
    <property type="molecule type" value="Genomic_DNA"/>
</dbReference>
<evidence type="ECO:0000313" key="1">
    <source>
        <dbReference type="EMBL" id="KAF7233629.1"/>
    </source>
</evidence>
<name>A0A8S9YBI9_9TREM</name>
<gene>
    <name evidence="1" type="ORF">EG68_12024</name>
</gene>
<dbReference type="OrthoDB" id="46189at2759"/>
<dbReference type="Proteomes" id="UP000822476">
    <property type="component" value="Unassembled WGS sequence"/>
</dbReference>
<reference evidence="1" key="1">
    <citation type="submission" date="2019-07" db="EMBL/GenBank/DDBJ databases">
        <title>Annotation for the trematode Paragonimus miyazaki's.</title>
        <authorList>
            <person name="Choi Y.-J."/>
        </authorList>
    </citation>
    <scope>NUCLEOTIDE SEQUENCE</scope>
    <source>
        <strain evidence="1">Japan</strain>
    </source>
</reference>
<accession>A0A8S9YBI9</accession>
<evidence type="ECO:0000313" key="2">
    <source>
        <dbReference type="Proteomes" id="UP000822476"/>
    </source>
</evidence>
<keyword evidence="2" id="KW-1185">Reference proteome</keyword>
<proteinExistence type="predicted"/>